<keyword evidence="7" id="KW-1185">Reference proteome</keyword>
<evidence type="ECO:0000259" key="5">
    <source>
        <dbReference type="PROSITE" id="PS50011"/>
    </source>
</evidence>
<organism evidence="6 7">
    <name type="scientific">Victivallis vadensis</name>
    <dbReference type="NCBI Taxonomy" id="172901"/>
    <lineage>
        <taxon>Bacteria</taxon>
        <taxon>Pseudomonadati</taxon>
        <taxon>Lentisphaerota</taxon>
        <taxon>Lentisphaeria</taxon>
        <taxon>Victivallales</taxon>
        <taxon>Victivallaceae</taxon>
        <taxon>Victivallis</taxon>
    </lineage>
</organism>
<dbReference type="SUPFAM" id="SSF56112">
    <property type="entry name" value="Protein kinase-like (PK-like)"/>
    <property type="match status" value="1"/>
</dbReference>
<name>A0A2U1BB49_9BACT</name>
<dbReference type="PROSITE" id="PS00108">
    <property type="entry name" value="PROTEIN_KINASE_ST"/>
    <property type="match status" value="1"/>
</dbReference>
<evidence type="ECO:0000256" key="2">
    <source>
        <dbReference type="ARBA" id="ARBA00022741"/>
    </source>
</evidence>
<evidence type="ECO:0000313" key="6">
    <source>
        <dbReference type="EMBL" id="PVY45884.1"/>
    </source>
</evidence>
<feature type="domain" description="Protein kinase" evidence="5">
    <location>
        <begin position="47"/>
        <end position="305"/>
    </location>
</feature>
<dbReference type="PROSITE" id="PS50011">
    <property type="entry name" value="PROTEIN_KINASE_DOM"/>
    <property type="match status" value="1"/>
</dbReference>
<keyword evidence="6" id="KW-0723">Serine/threonine-protein kinase</keyword>
<gene>
    <name evidence="6" type="ORF">C8D82_10178</name>
</gene>
<evidence type="ECO:0000256" key="4">
    <source>
        <dbReference type="ARBA" id="ARBA00022840"/>
    </source>
</evidence>
<keyword evidence="2" id="KW-0547">Nucleotide-binding</keyword>
<evidence type="ECO:0000256" key="1">
    <source>
        <dbReference type="ARBA" id="ARBA00022679"/>
    </source>
</evidence>
<dbReference type="RefSeq" id="WP_116882280.1">
    <property type="nucleotide sequence ID" value="NZ_CABMMC010000028.1"/>
</dbReference>
<protein>
    <submittedName>
        <fullName evidence="6">Serine/threonine protein kinase</fullName>
    </submittedName>
</protein>
<evidence type="ECO:0000313" key="7">
    <source>
        <dbReference type="Proteomes" id="UP000245959"/>
    </source>
</evidence>
<proteinExistence type="predicted"/>
<dbReference type="EMBL" id="QEKH01000001">
    <property type="protein sequence ID" value="PVY45884.1"/>
    <property type="molecule type" value="Genomic_DNA"/>
</dbReference>
<dbReference type="PANTHER" id="PTHR43289:SF6">
    <property type="entry name" value="SERINE_THREONINE-PROTEIN KINASE NEKL-3"/>
    <property type="match status" value="1"/>
</dbReference>
<dbReference type="PANTHER" id="PTHR43289">
    <property type="entry name" value="MITOGEN-ACTIVATED PROTEIN KINASE KINASE KINASE 20-RELATED"/>
    <property type="match status" value="1"/>
</dbReference>
<dbReference type="OrthoDB" id="9801841at2"/>
<keyword evidence="4" id="KW-0067">ATP-binding</keyword>
<sequence>MAQQDAIKVFCRNCHAKLDVTDLEPFSHVECPECGTVLRVPKRFDRYLLEKVCGIGGMSKVYRALEPELARRVAVKILNEESEENDGGRRFLEEAKLVAKINHPGVIPIYNCGVAEGRPFLVMRYMENGSVEELLRRDGLADVSMTAGWMANIAEGLEFALRQQSVVHHDIKPGNILLTSEWEAKLGDFDLADVRETGDALTLCDGWASPGYVSPERLLYGGEDYRGDIFSLGVTIYEAMTKLVPFGVKGTPEELLDRRANPHYPELCKVNKQVTPEFSALVGRMLSYLPEQRPEYREIIAGLKLAAVPETEGKDEGEGLVRKLSGWFRR</sequence>
<evidence type="ECO:0000256" key="3">
    <source>
        <dbReference type="ARBA" id="ARBA00022777"/>
    </source>
</evidence>
<dbReference type="InterPro" id="IPR000719">
    <property type="entry name" value="Prot_kinase_dom"/>
</dbReference>
<dbReference type="AlphaFoldDB" id="A0A2U1BB49"/>
<dbReference type="Proteomes" id="UP000245959">
    <property type="component" value="Unassembled WGS sequence"/>
</dbReference>
<keyword evidence="1" id="KW-0808">Transferase</keyword>
<dbReference type="InterPro" id="IPR008271">
    <property type="entry name" value="Ser/Thr_kinase_AS"/>
</dbReference>
<dbReference type="GO" id="GO:0004674">
    <property type="term" value="F:protein serine/threonine kinase activity"/>
    <property type="evidence" value="ECO:0007669"/>
    <property type="project" value="UniProtKB-KW"/>
</dbReference>
<reference evidence="6 7" key="1">
    <citation type="submission" date="2018-04" db="EMBL/GenBank/DDBJ databases">
        <title>Genomic Encyclopedia of Type Strains, Phase IV (KMG-IV): sequencing the most valuable type-strain genomes for metagenomic binning, comparative biology and taxonomic classification.</title>
        <authorList>
            <person name="Goeker M."/>
        </authorList>
    </citation>
    <scope>NUCLEOTIDE SEQUENCE [LARGE SCALE GENOMIC DNA]</scope>
    <source>
        <strain evidence="6 7">DSM 14823</strain>
    </source>
</reference>
<dbReference type="InterPro" id="IPR011009">
    <property type="entry name" value="Kinase-like_dom_sf"/>
</dbReference>
<dbReference type="GO" id="GO:0005524">
    <property type="term" value="F:ATP binding"/>
    <property type="evidence" value="ECO:0007669"/>
    <property type="project" value="UniProtKB-KW"/>
</dbReference>
<keyword evidence="3 6" id="KW-0418">Kinase</keyword>
<dbReference type="GeneID" id="78293615"/>
<dbReference type="Pfam" id="PF00069">
    <property type="entry name" value="Pkinase"/>
    <property type="match status" value="1"/>
</dbReference>
<dbReference type="CDD" id="cd14014">
    <property type="entry name" value="STKc_PknB_like"/>
    <property type="match status" value="1"/>
</dbReference>
<accession>A0A2U1BB49</accession>
<dbReference type="SMART" id="SM00220">
    <property type="entry name" value="S_TKc"/>
    <property type="match status" value="1"/>
</dbReference>
<dbReference type="Gene3D" id="3.30.200.20">
    <property type="entry name" value="Phosphorylase Kinase, domain 1"/>
    <property type="match status" value="1"/>
</dbReference>
<dbReference type="Gene3D" id="1.10.510.10">
    <property type="entry name" value="Transferase(Phosphotransferase) domain 1"/>
    <property type="match status" value="1"/>
</dbReference>
<dbReference type="Gene3D" id="2.20.28.160">
    <property type="match status" value="1"/>
</dbReference>
<comment type="caution">
    <text evidence="6">The sequence shown here is derived from an EMBL/GenBank/DDBJ whole genome shotgun (WGS) entry which is preliminary data.</text>
</comment>